<organism evidence="3 4">
    <name type="scientific">Apolygus lucorum</name>
    <name type="common">Small green plant bug</name>
    <name type="synonym">Lygocoris lucorum</name>
    <dbReference type="NCBI Taxonomy" id="248454"/>
    <lineage>
        <taxon>Eukaryota</taxon>
        <taxon>Metazoa</taxon>
        <taxon>Ecdysozoa</taxon>
        <taxon>Arthropoda</taxon>
        <taxon>Hexapoda</taxon>
        <taxon>Insecta</taxon>
        <taxon>Pterygota</taxon>
        <taxon>Neoptera</taxon>
        <taxon>Paraneoptera</taxon>
        <taxon>Hemiptera</taxon>
        <taxon>Heteroptera</taxon>
        <taxon>Panheteroptera</taxon>
        <taxon>Cimicomorpha</taxon>
        <taxon>Miridae</taxon>
        <taxon>Mirini</taxon>
        <taxon>Apolygus</taxon>
    </lineage>
</organism>
<reference evidence="3" key="1">
    <citation type="journal article" date="2021" name="Mol. Ecol. Resour.">
        <title>Apolygus lucorum genome provides insights into omnivorousness and mesophyll feeding.</title>
        <authorList>
            <person name="Liu Y."/>
            <person name="Liu H."/>
            <person name="Wang H."/>
            <person name="Huang T."/>
            <person name="Liu B."/>
            <person name="Yang B."/>
            <person name="Yin L."/>
            <person name="Li B."/>
            <person name="Zhang Y."/>
            <person name="Zhang S."/>
            <person name="Jiang F."/>
            <person name="Zhang X."/>
            <person name="Ren Y."/>
            <person name="Wang B."/>
            <person name="Wang S."/>
            <person name="Lu Y."/>
            <person name="Wu K."/>
            <person name="Fan W."/>
            <person name="Wang G."/>
        </authorList>
    </citation>
    <scope>NUCLEOTIDE SEQUENCE</scope>
    <source>
        <strain evidence="3">12Hb</strain>
    </source>
</reference>
<accession>A0A8S9X0I3</accession>
<evidence type="ECO:0000256" key="2">
    <source>
        <dbReference type="SAM" id="MobiDB-lite"/>
    </source>
</evidence>
<name>A0A8S9X0I3_APOLU</name>
<feature type="region of interest" description="Disordered" evidence="2">
    <location>
        <begin position="1"/>
        <end position="20"/>
    </location>
</feature>
<feature type="compositionally biased region" description="Acidic residues" evidence="2">
    <location>
        <begin position="226"/>
        <end position="236"/>
    </location>
</feature>
<feature type="region of interest" description="Disordered" evidence="2">
    <location>
        <begin position="111"/>
        <end position="132"/>
    </location>
</feature>
<keyword evidence="1" id="KW-0175">Coiled coil</keyword>
<protein>
    <recommendedName>
        <fullName evidence="5">Peptidase aspartic putative domain-containing protein</fullName>
    </recommendedName>
</protein>
<evidence type="ECO:0008006" key="5">
    <source>
        <dbReference type="Google" id="ProtNLM"/>
    </source>
</evidence>
<feature type="region of interest" description="Disordered" evidence="2">
    <location>
        <begin position="30"/>
        <end position="68"/>
    </location>
</feature>
<feature type="compositionally biased region" description="Polar residues" evidence="2">
    <location>
        <begin position="1"/>
        <end position="13"/>
    </location>
</feature>
<proteinExistence type="predicted"/>
<dbReference type="PANTHER" id="PTHR47331:SF5">
    <property type="entry name" value="RIBONUCLEASE H"/>
    <property type="match status" value="1"/>
</dbReference>
<keyword evidence="4" id="KW-1185">Reference proteome</keyword>
<evidence type="ECO:0000313" key="4">
    <source>
        <dbReference type="Proteomes" id="UP000466442"/>
    </source>
</evidence>
<dbReference type="Proteomes" id="UP000466442">
    <property type="component" value="Unassembled WGS sequence"/>
</dbReference>
<feature type="region of interest" description="Disordered" evidence="2">
    <location>
        <begin position="209"/>
        <end position="244"/>
    </location>
</feature>
<dbReference type="AlphaFoldDB" id="A0A8S9X0I3"/>
<feature type="compositionally biased region" description="Polar residues" evidence="2">
    <location>
        <begin position="211"/>
        <end position="220"/>
    </location>
</feature>
<evidence type="ECO:0000256" key="1">
    <source>
        <dbReference type="SAM" id="Coils"/>
    </source>
</evidence>
<sequence>MASTSREIPSGGNTVMGDRRELSLRNRVVNIGTSTTPERVLENIGADRQSDRSSRRTGRLSSSTSTVRRRDVEQLRLELLQEEEKEAMERQVRQADRERRLRALELAISNGSEGSRTRASIGQQSDASSVGSNERVMSWVEESKRNLNLNLGSGRVVSQTQFQHQSRPPLGNEVSVDELKGKIARKNTTFELPNFDGDPAQWRHNTLLHPRTSQTEATLQETEKEQSEDEDGDAGEEATSQDNVMTAVNIEKERRLLLRTVPVKLHGSRNTVETYAILDSWSTVTMIREDMARELGLQGEETESQVVSFSISGVKENAKKFPVYRARTNQQLNLPQQTVNPNFLVQSFHHLKDLEISAYKDVKPTILLGEDNWALAIPLKVVHRWWNGPVATKTRLGWVLHGKIPLHLKGYVKDEVEHQLSQWNEAGDGTSTHDLEEKFVQREKTMDQKKEKGLSTEDERAVTMFESTMKRVDEKWKTGKSEKPLPERGGMGLTRFHDANFSKLKNLRTCVDLSGRVNGISLIKWDLGIGDKPGKERGKWKQRVLASTTISSTCYTIRTWL</sequence>
<dbReference type="PANTHER" id="PTHR47331">
    <property type="entry name" value="PHD-TYPE DOMAIN-CONTAINING PROTEIN"/>
    <property type="match status" value="1"/>
</dbReference>
<dbReference type="OrthoDB" id="6759992at2759"/>
<dbReference type="EMBL" id="WIXP02000013">
    <property type="protein sequence ID" value="KAF6201095.1"/>
    <property type="molecule type" value="Genomic_DNA"/>
</dbReference>
<feature type="coiled-coil region" evidence="1">
    <location>
        <begin position="70"/>
        <end position="98"/>
    </location>
</feature>
<gene>
    <name evidence="3" type="ORF">GE061_005542</name>
</gene>
<evidence type="ECO:0000313" key="3">
    <source>
        <dbReference type="EMBL" id="KAF6201095.1"/>
    </source>
</evidence>
<comment type="caution">
    <text evidence="3">The sequence shown here is derived from an EMBL/GenBank/DDBJ whole genome shotgun (WGS) entry which is preliminary data.</text>
</comment>